<keyword evidence="6" id="KW-1185">Reference proteome</keyword>
<name>A0A2K8UFP1_9GAMM</name>
<keyword evidence="1" id="KW-0479">Metal-binding</keyword>
<dbReference type="GO" id="GO:0046872">
    <property type="term" value="F:metal ion binding"/>
    <property type="evidence" value="ECO:0007669"/>
    <property type="project" value="UniProtKB-KW"/>
</dbReference>
<keyword evidence="2" id="KW-0106">Calcium</keyword>
<dbReference type="EMBL" id="CP020370">
    <property type="protein sequence ID" value="AUB84360.1"/>
    <property type="molecule type" value="Genomic_DNA"/>
</dbReference>
<evidence type="ECO:0000256" key="2">
    <source>
        <dbReference type="ARBA" id="ARBA00022837"/>
    </source>
</evidence>
<protein>
    <recommendedName>
        <fullName evidence="4">PilY1 beta-propeller domain-containing protein</fullName>
    </recommendedName>
</protein>
<feature type="compositionally biased region" description="Basic and acidic residues" evidence="3">
    <location>
        <begin position="1192"/>
        <end position="1205"/>
    </location>
</feature>
<dbReference type="KEGG" id="tsy:THSYN_27770"/>
<dbReference type="Proteomes" id="UP000232638">
    <property type="component" value="Chromosome"/>
</dbReference>
<evidence type="ECO:0000256" key="1">
    <source>
        <dbReference type="ARBA" id="ARBA00022723"/>
    </source>
</evidence>
<evidence type="ECO:0000259" key="4">
    <source>
        <dbReference type="Pfam" id="PF05567"/>
    </source>
</evidence>
<accession>A0A2K8UFP1</accession>
<feature type="domain" description="PilY1 beta-propeller" evidence="4">
    <location>
        <begin position="926"/>
        <end position="1321"/>
    </location>
</feature>
<gene>
    <name evidence="5" type="ORF">THSYN_27770</name>
</gene>
<evidence type="ECO:0000313" key="6">
    <source>
        <dbReference type="Proteomes" id="UP000232638"/>
    </source>
</evidence>
<dbReference type="Pfam" id="PF05567">
    <property type="entry name" value="T4P_PilY1"/>
    <property type="match status" value="1"/>
</dbReference>
<organism evidence="5 6">
    <name type="scientific">Candidatus Thiodictyon syntrophicum</name>
    <dbReference type="NCBI Taxonomy" id="1166950"/>
    <lineage>
        <taxon>Bacteria</taxon>
        <taxon>Pseudomonadati</taxon>
        <taxon>Pseudomonadota</taxon>
        <taxon>Gammaproteobacteria</taxon>
        <taxon>Chromatiales</taxon>
        <taxon>Chromatiaceae</taxon>
        <taxon>Thiodictyon</taxon>
    </lineage>
</organism>
<dbReference type="InterPro" id="IPR008707">
    <property type="entry name" value="B-propeller_PilY1"/>
</dbReference>
<feature type="region of interest" description="Disordered" evidence="3">
    <location>
        <begin position="1189"/>
        <end position="1211"/>
    </location>
</feature>
<reference evidence="5 6" key="1">
    <citation type="submission" date="2017-03" db="EMBL/GenBank/DDBJ databases">
        <title>Complete genome sequence of Candidatus 'Thiodictyon syntrophicum' sp. nov. strain Cad16T, a photolithoautotroph purple sulfur bacterium isolated from an alpine meromictic lake.</title>
        <authorList>
            <person name="Luedin S.M."/>
            <person name="Pothier J.F."/>
            <person name="Danza F."/>
            <person name="Storelli N."/>
            <person name="Wittwer M."/>
            <person name="Tonolla M."/>
        </authorList>
    </citation>
    <scope>NUCLEOTIDE SEQUENCE [LARGE SCALE GENOMIC DNA]</scope>
    <source>
        <strain evidence="5 6">Cad16T</strain>
    </source>
</reference>
<sequence length="1513" mass="160299">MLNRQACALADQTRSCAASVRPRWSRGHAWPIAILTLVSAVTSALAAAGSLDAIGISHAPLFVLSGSQPNFILTLDDSNSMNQAFLPDGIWTPGALQSPPKLDARDTAALTNRQYYNPAITYEPPVDASGTRLPHGDSIKVGGVAVTRLDPLYAAFASSTGCTAQTSPSGSCATDLALSNCTVDLGRNYAPVWDLSGTNSDGPCTDLDPAKTVADDLSNTYTADTGNPAFPAFLAAHPTLTLLELGSAWAWRCMKAGGTGDCPAFYNRLNYSGQYPNPNPPPAPTQLPCNDPNLLADITPVDFPAACLERVVVGTADDLAEIYDSRVDISAVAANKRPTSCCSTEACWCNDAKDDVLAARRKLLKDDNGAVPDDAALAKRNFANWFSYYRSRELTVQSALGRVMDRLRPGVRLGYQTLTQGQFLPTAAAYKSLSTTFAPYSQNRSRFYGWLYSRRATTQTYLVSAALRTHEFCKSDQAYVESPEAVNGVLVKPVAADTNPLHGCRNNVHAIFTDGFWEDKLAASAGGFDPPAWLINNDGTQSPLAWPDPSNPAGSPNGVQHRATIPDPVTGLPVALPQTYDPSALTSKVFADGNTGMLADVAFRSWIEDLRPDLGIATDAVAPLTLDPDTTGSIADQFWRHRNDWADWQHVTTITVGLGVAGNTKYPLGDPPGKGDWSYTTGTGATAVTTTGNIFIDGFPGNWTATGTDPGTGASRASMIPVKMKVDDTLHAGINGRGDYLSAGDPATLISTFNYIVDILATLAGDSSAAAAAINTGSTASADLLYQARFNPADWSGDIRAYRISDGKGRPPCGDTVPVAGQLCEDASLGLYYLSAADAMLGAPVSGNYTNRRIFTAAAGTGKEFSWANLTDLQKMDFLAGAGFTGTTPPADTDPYAVTAKNIVTYVAGDNRLEDNKEFRLRTTVLGDFINAAPVLVGAPAFYYKAPGYMTGVGANGTPFKDKSRPALIYAGANDGMLHAFNADSLTESFAFIPPALMGLENYPPDLRKQRPGPQILRDPTYAAGKHRNFVDGPIATGDVRFGTAAAGDWHTVLIAGLGLGAQALYALDVTNPPTAAATAVSSFAGSMYRWQITDRNDSTTTTDDQRWDPDLGYVFGRPAIVRIPGASGGEPVWVAITGNGYNSAEKDGSRAAGCDDPSKDQPGTGLCGQAVLYVIKIETGEILKKFQTGVGRKDDPQTGGDKRPNALGQPTIVGTTVHSDGDLLADYAYAADLFGNLWRFDLTGTSALPVRRLFSATGPGVGNALGAAQPITAPVAVARHPTGVGTLVLFGTGKYLDVKEDVSDGRVQSFYAIWDKGSDAQPPVVRNNTQLQVQTFVDTDIVVKDKDGVEVTRGRTSSANTVDWSTKNGWYIDLDKEKTVSGVNKGERVVVAPEVQGTRVIFVSLVPEGNPCVGEGYGWINALDLRSGAHFPSSPFDYNMDGVFDRSDLLGGQAGTSVRFTPGGKATGVYSSTSGFGDGKGRSTTVVSSSAGGLHSVNDFPFLQWRVWQQLP</sequence>
<feature type="region of interest" description="Disordered" evidence="3">
    <location>
        <begin position="539"/>
        <end position="561"/>
    </location>
</feature>
<proteinExistence type="predicted"/>
<evidence type="ECO:0000256" key="3">
    <source>
        <dbReference type="SAM" id="MobiDB-lite"/>
    </source>
</evidence>
<evidence type="ECO:0000313" key="5">
    <source>
        <dbReference type="EMBL" id="AUB84360.1"/>
    </source>
</evidence>